<reference evidence="2" key="1">
    <citation type="journal article" date="2022" name="bioRxiv">
        <title>Sequencing and chromosome-scale assembly of the giantPleurodeles waltlgenome.</title>
        <authorList>
            <person name="Brown T."/>
            <person name="Elewa A."/>
            <person name="Iarovenko S."/>
            <person name="Subramanian E."/>
            <person name="Araus A.J."/>
            <person name="Petzold A."/>
            <person name="Susuki M."/>
            <person name="Suzuki K.-i.T."/>
            <person name="Hayashi T."/>
            <person name="Toyoda A."/>
            <person name="Oliveira C."/>
            <person name="Osipova E."/>
            <person name="Leigh N.D."/>
            <person name="Simon A."/>
            <person name="Yun M.H."/>
        </authorList>
    </citation>
    <scope>NUCLEOTIDE SEQUENCE</scope>
    <source>
        <strain evidence="2">20211129_DDA</strain>
        <tissue evidence="2">Liver</tissue>
    </source>
</reference>
<proteinExistence type="predicted"/>
<evidence type="ECO:0000313" key="2">
    <source>
        <dbReference type="EMBL" id="KAJ1129306.1"/>
    </source>
</evidence>
<dbReference type="EMBL" id="JANPWB010000011">
    <property type="protein sequence ID" value="KAJ1129306.1"/>
    <property type="molecule type" value="Genomic_DNA"/>
</dbReference>
<sequence>MDLLRYFSRGEVVRRFTARGQSLSVDRGDYQMSRVCAWILLLVYRLRAILQGCASKFCSHGRRCVDFSSRGRAALSSRGRASKFRSSRRRRVDQRR</sequence>
<evidence type="ECO:0000313" key="3">
    <source>
        <dbReference type="Proteomes" id="UP001066276"/>
    </source>
</evidence>
<keyword evidence="3" id="KW-1185">Reference proteome</keyword>
<evidence type="ECO:0000256" key="1">
    <source>
        <dbReference type="SAM" id="MobiDB-lite"/>
    </source>
</evidence>
<accession>A0AAV7PM09</accession>
<organism evidence="2 3">
    <name type="scientific">Pleurodeles waltl</name>
    <name type="common">Iberian ribbed newt</name>
    <dbReference type="NCBI Taxonomy" id="8319"/>
    <lineage>
        <taxon>Eukaryota</taxon>
        <taxon>Metazoa</taxon>
        <taxon>Chordata</taxon>
        <taxon>Craniata</taxon>
        <taxon>Vertebrata</taxon>
        <taxon>Euteleostomi</taxon>
        <taxon>Amphibia</taxon>
        <taxon>Batrachia</taxon>
        <taxon>Caudata</taxon>
        <taxon>Salamandroidea</taxon>
        <taxon>Salamandridae</taxon>
        <taxon>Pleurodelinae</taxon>
        <taxon>Pleurodeles</taxon>
    </lineage>
</organism>
<comment type="caution">
    <text evidence="2">The sequence shown here is derived from an EMBL/GenBank/DDBJ whole genome shotgun (WGS) entry which is preliminary data.</text>
</comment>
<name>A0AAV7PM09_PLEWA</name>
<feature type="region of interest" description="Disordered" evidence="1">
    <location>
        <begin position="71"/>
        <end position="96"/>
    </location>
</feature>
<feature type="compositionally biased region" description="Basic residues" evidence="1">
    <location>
        <begin position="80"/>
        <end position="96"/>
    </location>
</feature>
<protein>
    <submittedName>
        <fullName evidence="2">Uncharacterized protein</fullName>
    </submittedName>
</protein>
<dbReference type="Proteomes" id="UP001066276">
    <property type="component" value="Chromosome 7"/>
</dbReference>
<dbReference type="AlphaFoldDB" id="A0AAV7PM09"/>
<gene>
    <name evidence="2" type="ORF">NDU88_007677</name>
</gene>